<dbReference type="FunFam" id="3.20.20.100:FF:000002">
    <property type="entry name" value="2,5-diketo-D-gluconic acid reductase A"/>
    <property type="match status" value="1"/>
</dbReference>
<organism evidence="6 7">
    <name type="scientific">Scytalidium lignicola</name>
    <name type="common">Hyphomycete</name>
    <dbReference type="NCBI Taxonomy" id="5539"/>
    <lineage>
        <taxon>Eukaryota</taxon>
        <taxon>Fungi</taxon>
        <taxon>Dikarya</taxon>
        <taxon>Ascomycota</taxon>
        <taxon>Pezizomycotina</taxon>
        <taxon>Leotiomycetes</taxon>
        <taxon>Leotiomycetes incertae sedis</taxon>
        <taxon>Scytalidium</taxon>
    </lineage>
</organism>
<dbReference type="OMA" id="FCHEIAP"/>
<dbReference type="GO" id="GO:0016616">
    <property type="term" value="F:oxidoreductase activity, acting on the CH-OH group of donors, NAD or NADP as acceptor"/>
    <property type="evidence" value="ECO:0007669"/>
    <property type="project" value="UniProtKB-ARBA"/>
</dbReference>
<dbReference type="InterPro" id="IPR036812">
    <property type="entry name" value="NAD(P)_OxRdtase_dom_sf"/>
</dbReference>
<keyword evidence="1" id="KW-0560">Oxidoreductase</keyword>
<feature type="non-terminal residue" evidence="6">
    <location>
        <position position="1"/>
    </location>
</feature>
<dbReference type="SUPFAM" id="SSF51430">
    <property type="entry name" value="NAD(P)-linked oxidoreductase"/>
    <property type="match status" value="1"/>
</dbReference>
<sequence>MAKIPIVELSSGAKMPGLGFGTFSHENATGETHRAVMAALEAGYRHIDTAWSYYNEHEVGSAVHEFLSKHPEVKRSDIFITTKVWVHLYEPEDVEWSLNDSLKNLGEEYVDLLLLHWPFAAERTDDYKVKFTPDNKYIVKKELTANLEPTWRAMEKLYEQGKAKSIGVSNFSIKQLEAVAKYAKIPPAVNQIEIHPYLPNDELVLYCLSHNIAPVAYSPLGTAPNPREKRERVTDNKELNEIAHKNGITLAQLLIAWGIRRGYSVIPKSANEKRIRSNFDLVDLSDLAFEAVNSVAKGRHDRFVALVDFFGYDVWNE</sequence>
<evidence type="ECO:0000256" key="4">
    <source>
        <dbReference type="PIRSR" id="PIRSR000097-3"/>
    </source>
</evidence>
<feature type="binding site" evidence="3">
    <location>
        <position position="116"/>
    </location>
    <ligand>
        <name>substrate</name>
    </ligand>
</feature>
<dbReference type="InterPro" id="IPR020471">
    <property type="entry name" value="AKR"/>
</dbReference>
<dbReference type="Proteomes" id="UP000258309">
    <property type="component" value="Unassembled WGS sequence"/>
</dbReference>
<comment type="caution">
    <text evidence="6">The sequence shown here is derived from an EMBL/GenBank/DDBJ whole genome shotgun (WGS) entry which is preliminary data.</text>
</comment>
<feature type="active site" description="Proton donor" evidence="2">
    <location>
        <position position="53"/>
    </location>
</feature>
<keyword evidence="7" id="KW-1185">Reference proteome</keyword>
<evidence type="ECO:0000256" key="2">
    <source>
        <dbReference type="PIRSR" id="PIRSR000097-1"/>
    </source>
</evidence>
<dbReference type="Pfam" id="PF00248">
    <property type="entry name" value="Aldo_ket_red"/>
    <property type="match status" value="1"/>
</dbReference>
<evidence type="ECO:0000313" key="6">
    <source>
        <dbReference type="EMBL" id="RFU31665.1"/>
    </source>
</evidence>
<feature type="non-terminal residue" evidence="6">
    <location>
        <position position="317"/>
    </location>
</feature>
<proteinExistence type="predicted"/>
<dbReference type="PROSITE" id="PS00798">
    <property type="entry name" value="ALDOKETO_REDUCTASE_1"/>
    <property type="match status" value="1"/>
</dbReference>
<gene>
    <name evidence="6" type="ORF">B7463_g4674</name>
</gene>
<dbReference type="EMBL" id="NCSJ02000071">
    <property type="protein sequence ID" value="RFU31665.1"/>
    <property type="molecule type" value="Genomic_DNA"/>
</dbReference>
<dbReference type="InterPro" id="IPR018170">
    <property type="entry name" value="Aldo/ket_reductase_CS"/>
</dbReference>
<dbReference type="PROSITE" id="PS00063">
    <property type="entry name" value="ALDOKETO_REDUCTASE_3"/>
    <property type="match status" value="1"/>
</dbReference>
<evidence type="ECO:0000256" key="1">
    <source>
        <dbReference type="ARBA" id="ARBA00023002"/>
    </source>
</evidence>
<dbReference type="PANTHER" id="PTHR11732">
    <property type="entry name" value="ALDO/KETO REDUCTASE"/>
    <property type="match status" value="1"/>
</dbReference>
<protein>
    <recommendedName>
        <fullName evidence="5">NADP-dependent oxidoreductase domain-containing protein</fullName>
    </recommendedName>
</protein>
<evidence type="ECO:0000313" key="7">
    <source>
        <dbReference type="Proteomes" id="UP000258309"/>
    </source>
</evidence>
<dbReference type="InterPro" id="IPR023210">
    <property type="entry name" value="NADP_OxRdtase_dom"/>
</dbReference>
<feature type="site" description="Lowers pKa of active site Tyr" evidence="4">
    <location>
        <position position="83"/>
    </location>
</feature>
<reference evidence="6 7" key="1">
    <citation type="submission" date="2018-05" db="EMBL/GenBank/DDBJ databases">
        <title>Draft genome sequence of Scytalidium lignicola DSM 105466, a ubiquitous saprotrophic fungus.</title>
        <authorList>
            <person name="Buettner E."/>
            <person name="Gebauer A.M."/>
            <person name="Hofrichter M."/>
            <person name="Liers C."/>
            <person name="Kellner H."/>
        </authorList>
    </citation>
    <scope>NUCLEOTIDE SEQUENCE [LARGE SCALE GENOMIC DNA]</scope>
    <source>
        <strain evidence="6 7">DSM 105466</strain>
    </source>
</reference>
<feature type="domain" description="NADP-dependent oxidoreductase" evidence="5">
    <location>
        <begin position="18"/>
        <end position="295"/>
    </location>
</feature>
<dbReference type="PIRSF" id="PIRSF000097">
    <property type="entry name" value="AKR"/>
    <property type="match status" value="1"/>
</dbReference>
<dbReference type="STRING" id="5539.A0A3E2HE74"/>
<evidence type="ECO:0000259" key="5">
    <source>
        <dbReference type="Pfam" id="PF00248"/>
    </source>
</evidence>
<name>A0A3E2HE74_SCYLI</name>
<dbReference type="OrthoDB" id="416253at2759"/>
<evidence type="ECO:0000256" key="3">
    <source>
        <dbReference type="PIRSR" id="PIRSR000097-2"/>
    </source>
</evidence>
<dbReference type="PROSITE" id="PS00062">
    <property type="entry name" value="ALDOKETO_REDUCTASE_2"/>
    <property type="match status" value="1"/>
</dbReference>
<dbReference type="Gene3D" id="3.20.20.100">
    <property type="entry name" value="NADP-dependent oxidoreductase domain"/>
    <property type="match status" value="1"/>
</dbReference>
<dbReference type="AlphaFoldDB" id="A0A3E2HE74"/>
<dbReference type="PRINTS" id="PR00069">
    <property type="entry name" value="ALDKETRDTASE"/>
</dbReference>
<accession>A0A3E2HE74</accession>